<evidence type="ECO:0000259" key="1">
    <source>
        <dbReference type="SMART" id="SM00479"/>
    </source>
</evidence>
<dbReference type="SMART" id="SM00479">
    <property type="entry name" value="EXOIII"/>
    <property type="match status" value="1"/>
</dbReference>
<keyword evidence="2" id="KW-0378">Hydrolase</keyword>
<dbReference type="Pfam" id="PF00929">
    <property type="entry name" value="RNase_T"/>
    <property type="match status" value="1"/>
</dbReference>
<feature type="domain" description="Exonuclease" evidence="1">
    <location>
        <begin position="8"/>
        <end position="175"/>
    </location>
</feature>
<accession>Q2Q0H1</accession>
<name>Q2Q0H1_9ZZZZ</name>
<dbReference type="GO" id="GO:0003676">
    <property type="term" value="F:nucleic acid binding"/>
    <property type="evidence" value="ECO:0007669"/>
    <property type="project" value="InterPro"/>
</dbReference>
<dbReference type="InterPro" id="IPR036397">
    <property type="entry name" value="RNaseH_sf"/>
</dbReference>
<dbReference type="SUPFAM" id="SSF53098">
    <property type="entry name" value="Ribonuclease H-like"/>
    <property type="match status" value="1"/>
</dbReference>
<dbReference type="GO" id="GO:0008408">
    <property type="term" value="F:3'-5' exonuclease activity"/>
    <property type="evidence" value="ECO:0007669"/>
    <property type="project" value="TreeGrafter"/>
</dbReference>
<dbReference type="EMBL" id="DQ257434">
    <property type="protein sequence ID" value="ABB82959.1"/>
    <property type="molecule type" value="Genomic_DNA"/>
</dbReference>
<dbReference type="InterPro" id="IPR012337">
    <property type="entry name" value="RNaseH-like_sf"/>
</dbReference>
<dbReference type="AlphaFoldDB" id="Q2Q0H1"/>
<sequence>MSLFDGFKVLGFDTETTGLNPRKDRILQYAFIGRDVDGSSVCQVELIDPGIKIPEASMNVHGISNEDVTGRGSFGMHSNDIAELIDGAIIVGHNINAFDWRFIEFEFMRVGEAVPSPYALVDTLELARGLRIPGRHTLGHLCKRYGIGLDRAHSADADAAATLILLWKMIEGNQSILEDGLEGIQDLCNRNRKSSSIRKEGLRRVLPSGSDALVSFEDGECIITFGKYSGKSFSFISSFDPRYAKWLMSESSPVDKASKGRIAEHNIKQE</sequence>
<dbReference type="PANTHER" id="PTHR30231:SF41">
    <property type="entry name" value="DNA POLYMERASE III SUBUNIT EPSILON"/>
    <property type="match status" value="1"/>
</dbReference>
<keyword evidence="2" id="KW-0269">Exonuclease</keyword>
<dbReference type="InterPro" id="IPR013520">
    <property type="entry name" value="Ribonucl_H"/>
</dbReference>
<evidence type="ECO:0000313" key="2">
    <source>
        <dbReference type="EMBL" id="ABB82959.1"/>
    </source>
</evidence>
<dbReference type="CDD" id="cd06127">
    <property type="entry name" value="DEDDh"/>
    <property type="match status" value="1"/>
</dbReference>
<reference evidence="2" key="1">
    <citation type="journal article" date="2006" name="Nature">
        <title>Proteorhodopsin lateral gene transfer between marine planktonic Bacteria and Archaea.</title>
        <authorList>
            <person name="Frigaard N.U."/>
            <person name="Martinez A."/>
            <person name="Mincer T.J."/>
            <person name="DeLong E.F."/>
        </authorList>
    </citation>
    <scope>NUCLEOTIDE SEQUENCE</scope>
</reference>
<organism evidence="2">
    <name type="scientific">uncultured organism HF70_19B12</name>
    <dbReference type="NCBI Taxonomy" id="357602"/>
    <lineage>
        <taxon>unclassified sequences</taxon>
        <taxon>environmental samples</taxon>
    </lineage>
</organism>
<protein>
    <submittedName>
        <fullName evidence="2">Putative DNA polymerase type III, exonuclease domain</fullName>
    </submittedName>
</protein>
<proteinExistence type="predicted"/>
<dbReference type="PANTHER" id="PTHR30231">
    <property type="entry name" value="DNA POLYMERASE III SUBUNIT EPSILON"/>
    <property type="match status" value="1"/>
</dbReference>
<dbReference type="Gene3D" id="3.30.420.10">
    <property type="entry name" value="Ribonuclease H-like superfamily/Ribonuclease H"/>
    <property type="match status" value="1"/>
</dbReference>
<dbReference type="GO" id="GO:0045004">
    <property type="term" value="P:DNA replication proofreading"/>
    <property type="evidence" value="ECO:0007669"/>
    <property type="project" value="TreeGrafter"/>
</dbReference>
<keyword evidence="2" id="KW-0540">Nuclease</keyword>